<proteinExistence type="predicted"/>
<organism evidence="4 5">
    <name type="scientific">Neglectibacter timonensis</name>
    <dbReference type="NCBI Taxonomy" id="1776382"/>
    <lineage>
        <taxon>Bacteria</taxon>
        <taxon>Bacillati</taxon>
        <taxon>Bacillota</taxon>
        <taxon>Clostridia</taxon>
        <taxon>Eubacteriales</taxon>
        <taxon>Oscillospiraceae</taxon>
        <taxon>Neglectibacter</taxon>
    </lineage>
</organism>
<accession>A0ABT1RVN6</accession>
<keyword evidence="2" id="KW-0732">Signal</keyword>
<gene>
    <name evidence="4" type="ORF">NE695_02245</name>
</gene>
<evidence type="ECO:0000313" key="4">
    <source>
        <dbReference type="EMBL" id="MCQ4838732.1"/>
    </source>
</evidence>
<feature type="region of interest" description="Disordered" evidence="1">
    <location>
        <begin position="37"/>
        <end position="94"/>
    </location>
</feature>
<protein>
    <recommendedName>
        <fullName evidence="3">DUF6591 domain-containing protein</fullName>
    </recommendedName>
</protein>
<evidence type="ECO:0000259" key="3">
    <source>
        <dbReference type="Pfam" id="PF20234"/>
    </source>
</evidence>
<feature type="domain" description="DUF6591" evidence="3">
    <location>
        <begin position="65"/>
        <end position="188"/>
    </location>
</feature>
<feature type="chain" id="PRO_5046349479" description="DUF6591 domain-containing protein" evidence="2">
    <location>
        <begin position="24"/>
        <end position="189"/>
    </location>
</feature>
<dbReference type="RefSeq" id="WP_256191518.1">
    <property type="nucleotide sequence ID" value="NZ_CATZHN010000025.1"/>
</dbReference>
<evidence type="ECO:0000256" key="1">
    <source>
        <dbReference type="SAM" id="MobiDB-lite"/>
    </source>
</evidence>
<sequence length="189" mass="21223">MKKWGIKRFITVFLLGVMLTSFVGCDNKSHATKDFKISENSSHGSQVTSPNEDSSTSFPAKESISGNLDTLNDSSAEDSMSNQEATSSTEQGADISTAVELVDGMRPEFKEAMDSYETYYDVYCDFMKKYKENPTDLNLIAEYSDMVSQLTEMNEKLEAWNEDEMNAAELEYYLAVSSRITQKLLEVAQ</sequence>
<dbReference type="EMBL" id="JANFZH010000003">
    <property type="protein sequence ID" value="MCQ4838732.1"/>
    <property type="molecule type" value="Genomic_DNA"/>
</dbReference>
<dbReference type="PROSITE" id="PS51257">
    <property type="entry name" value="PROKAR_LIPOPROTEIN"/>
    <property type="match status" value="1"/>
</dbReference>
<reference evidence="4 5" key="1">
    <citation type="submission" date="2022-06" db="EMBL/GenBank/DDBJ databases">
        <title>Isolation of gut microbiota from human fecal samples.</title>
        <authorList>
            <person name="Pamer E.G."/>
            <person name="Barat B."/>
            <person name="Waligurski E."/>
            <person name="Medina S."/>
            <person name="Paddock L."/>
            <person name="Mostad J."/>
        </authorList>
    </citation>
    <scope>NUCLEOTIDE SEQUENCE [LARGE SCALE GENOMIC DNA]</scope>
    <source>
        <strain evidence="4 5">DFI.9.73</strain>
    </source>
</reference>
<keyword evidence="5" id="KW-1185">Reference proteome</keyword>
<dbReference type="Pfam" id="PF20234">
    <property type="entry name" value="DUF6591"/>
    <property type="match status" value="1"/>
</dbReference>
<comment type="caution">
    <text evidence="4">The sequence shown here is derived from an EMBL/GenBank/DDBJ whole genome shotgun (WGS) entry which is preliminary data.</text>
</comment>
<dbReference type="Proteomes" id="UP001524473">
    <property type="component" value="Unassembled WGS sequence"/>
</dbReference>
<feature type="signal peptide" evidence="2">
    <location>
        <begin position="1"/>
        <end position="23"/>
    </location>
</feature>
<evidence type="ECO:0000313" key="5">
    <source>
        <dbReference type="Proteomes" id="UP001524473"/>
    </source>
</evidence>
<name>A0ABT1RVN6_9FIRM</name>
<dbReference type="InterPro" id="IPR046526">
    <property type="entry name" value="DUF6591"/>
</dbReference>
<evidence type="ECO:0000256" key="2">
    <source>
        <dbReference type="SAM" id="SignalP"/>
    </source>
</evidence>
<feature type="compositionally biased region" description="Polar residues" evidence="1">
    <location>
        <begin position="38"/>
        <end position="91"/>
    </location>
</feature>